<dbReference type="OrthoDB" id="279898at2"/>
<dbReference type="GO" id="GO:0034599">
    <property type="term" value="P:cellular response to oxidative stress"/>
    <property type="evidence" value="ECO:0007669"/>
    <property type="project" value="TreeGrafter"/>
</dbReference>
<protein>
    <submittedName>
        <fullName evidence="7">Alkyl hydroperoxide reductase</fullName>
    </submittedName>
</protein>
<sequence>MAGFSSRRPSPVSKYHFVTDQGHPMLTRRSIFCLILMLSLVSISATAQAQGRRKAAPGKEPPHPPKVGEVAPDFELMNQDGEAVSLKALTEKSPVVMLVLRGWPGKQCPMCSRQVGEFLSKKSAFDDVQVMMIYPGPAELLAVHAKEFQGNKTFPANYHFVLDPDYKFTNAWGLRWDAPRETAYPSTFVVDQEQKIVFGKTVVSHGDRADVATVLAELP</sequence>
<comment type="caution">
    <text evidence="7">The sequence shown here is derived from an EMBL/GenBank/DDBJ whole genome shotgun (WGS) entry which is preliminary data.</text>
</comment>
<evidence type="ECO:0000256" key="3">
    <source>
        <dbReference type="ARBA" id="ARBA00023002"/>
    </source>
</evidence>
<dbReference type="InterPro" id="IPR050924">
    <property type="entry name" value="Peroxiredoxin_BCP/PrxQ"/>
</dbReference>
<dbReference type="PANTHER" id="PTHR42801">
    <property type="entry name" value="THIOREDOXIN-DEPENDENT PEROXIDE REDUCTASE"/>
    <property type="match status" value="1"/>
</dbReference>
<evidence type="ECO:0000313" key="7">
    <source>
        <dbReference type="EMBL" id="PHQ35752.1"/>
    </source>
</evidence>
<dbReference type="GO" id="GO:0005737">
    <property type="term" value="C:cytoplasm"/>
    <property type="evidence" value="ECO:0007669"/>
    <property type="project" value="TreeGrafter"/>
</dbReference>
<keyword evidence="8" id="KW-1185">Reference proteome</keyword>
<dbReference type="InterPro" id="IPR013766">
    <property type="entry name" value="Thioredoxin_domain"/>
</dbReference>
<evidence type="ECO:0000256" key="5">
    <source>
        <dbReference type="ARBA" id="ARBA00023284"/>
    </source>
</evidence>
<keyword evidence="3" id="KW-0560">Oxidoreductase</keyword>
<name>A0A2G1W9N8_9BACT</name>
<evidence type="ECO:0000256" key="4">
    <source>
        <dbReference type="ARBA" id="ARBA00023157"/>
    </source>
</evidence>
<evidence type="ECO:0000259" key="6">
    <source>
        <dbReference type="PROSITE" id="PS51352"/>
    </source>
</evidence>
<evidence type="ECO:0000256" key="2">
    <source>
        <dbReference type="ARBA" id="ARBA00022862"/>
    </source>
</evidence>
<keyword evidence="2" id="KW-0049">Antioxidant</keyword>
<dbReference type="CDD" id="cd02970">
    <property type="entry name" value="PRX_like2"/>
    <property type="match status" value="1"/>
</dbReference>
<dbReference type="InterPro" id="IPR013740">
    <property type="entry name" value="Redoxin"/>
</dbReference>
<proteinExistence type="predicted"/>
<dbReference type="GO" id="GO:0008379">
    <property type="term" value="F:thioredoxin peroxidase activity"/>
    <property type="evidence" value="ECO:0007669"/>
    <property type="project" value="TreeGrafter"/>
</dbReference>
<evidence type="ECO:0000256" key="1">
    <source>
        <dbReference type="ARBA" id="ARBA00022559"/>
    </source>
</evidence>
<dbReference type="GO" id="GO:0045454">
    <property type="term" value="P:cell redox homeostasis"/>
    <property type="evidence" value="ECO:0007669"/>
    <property type="project" value="TreeGrafter"/>
</dbReference>
<keyword evidence="5" id="KW-0676">Redox-active center</keyword>
<feature type="domain" description="Thioredoxin" evidence="6">
    <location>
        <begin position="65"/>
        <end position="219"/>
    </location>
</feature>
<dbReference type="Gene3D" id="3.40.30.10">
    <property type="entry name" value="Glutaredoxin"/>
    <property type="match status" value="1"/>
</dbReference>
<dbReference type="PANTHER" id="PTHR42801:SF4">
    <property type="entry name" value="AHPC_TSA FAMILY PROTEIN"/>
    <property type="match status" value="1"/>
</dbReference>
<dbReference type="InterPro" id="IPR036249">
    <property type="entry name" value="Thioredoxin-like_sf"/>
</dbReference>
<organism evidence="7 8">
    <name type="scientific">Rhodopirellula bahusiensis</name>
    <dbReference type="NCBI Taxonomy" id="2014065"/>
    <lineage>
        <taxon>Bacteria</taxon>
        <taxon>Pseudomonadati</taxon>
        <taxon>Planctomycetota</taxon>
        <taxon>Planctomycetia</taxon>
        <taxon>Pirellulales</taxon>
        <taxon>Pirellulaceae</taxon>
        <taxon>Rhodopirellula</taxon>
    </lineage>
</organism>
<dbReference type="PROSITE" id="PS51352">
    <property type="entry name" value="THIOREDOXIN_2"/>
    <property type="match status" value="1"/>
</dbReference>
<gene>
    <name evidence="7" type="ORF">CEE69_09135</name>
</gene>
<dbReference type="AlphaFoldDB" id="A0A2G1W9N8"/>
<reference evidence="7 8" key="1">
    <citation type="submission" date="2017-06" db="EMBL/GenBank/DDBJ databases">
        <title>Description of Rhodopirellula bahusiensis sp. nov.</title>
        <authorList>
            <person name="Kizina J."/>
            <person name="Harder J."/>
        </authorList>
    </citation>
    <scope>NUCLEOTIDE SEQUENCE [LARGE SCALE GENOMIC DNA]</scope>
    <source>
        <strain evidence="7 8">SWK21</strain>
    </source>
</reference>
<dbReference type="SUPFAM" id="SSF52833">
    <property type="entry name" value="Thioredoxin-like"/>
    <property type="match status" value="1"/>
</dbReference>
<dbReference type="Pfam" id="PF08534">
    <property type="entry name" value="Redoxin"/>
    <property type="match status" value="1"/>
</dbReference>
<accession>A0A2G1W9N8</accession>
<keyword evidence="1" id="KW-0575">Peroxidase</keyword>
<dbReference type="Proteomes" id="UP000225740">
    <property type="component" value="Unassembled WGS sequence"/>
</dbReference>
<dbReference type="EMBL" id="NIZW01000006">
    <property type="protein sequence ID" value="PHQ35752.1"/>
    <property type="molecule type" value="Genomic_DNA"/>
</dbReference>
<evidence type="ECO:0000313" key="8">
    <source>
        <dbReference type="Proteomes" id="UP000225740"/>
    </source>
</evidence>
<keyword evidence="4" id="KW-1015">Disulfide bond</keyword>